<keyword evidence="3" id="KW-0732">Signal</keyword>
<feature type="compositionally biased region" description="Low complexity" evidence="5">
    <location>
        <begin position="166"/>
        <end position="176"/>
    </location>
</feature>
<keyword evidence="6" id="KW-0812">Transmembrane</keyword>
<dbReference type="SUPFAM" id="SSF49265">
    <property type="entry name" value="Fibronectin type III"/>
    <property type="match status" value="1"/>
</dbReference>
<dbReference type="Proteomes" id="UP000231086">
    <property type="component" value="Unassembled WGS sequence"/>
</dbReference>
<evidence type="ECO:0000256" key="4">
    <source>
        <dbReference type="ARBA" id="ARBA00022837"/>
    </source>
</evidence>
<protein>
    <recommendedName>
        <fullName evidence="7">Fibronectin type-III domain-containing protein</fullName>
    </recommendedName>
</protein>
<evidence type="ECO:0000256" key="6">
    <source>
        <dbReference type="SAM" id="Phobius"/>
    </source>
</evidence>
<dbReference type="Pfam" id="PF18884">
    <property type="entry name" value="TSP3_bac"/>
    <property type="match status" value="2"/>
</dbReference>
<dbReference type="AlphaFoldDB" id="A0A2M8KIY2"/>
<keyword evidence="6" id="KW-0472">Membrane</keyword>
<name>A0A2M8KIY2_9BACT</name>
<keyword evidence="6" id="KW-1133">Transmembrane helix</keyword>
<comment type="subcellular location">
    <subcellularLocation>
        <location evidence="1">Secreted</location>
    </subcellularLocation>
</comment>
<evidence type="ECO:0000313" key="9">
    <source>
        <dbReference type="Proteomes" id="UP000231086"/>
    </source>
</evidence>
<dbReference type="Pfam" id="PF00041">
    <property type="entry name" value="fn3"/>
    <property type="match status" value="1"/>
</dbReference>
<dbReference type="InterPro" id="IPR036116">
    <property type="entry name" value="FN3_sf"/>
</dbReference>
<feature type="domain" description="Fibronectin type-III" evidence="7">
    <location>
        <begin position="62"/>
        <end position="143"/>
    </location>
</feature>
<dbReference type="InterPro" id="IPR013783">
    <property type="entry name" value="Ig-like_fold"/>
</dbReference>
<evidence type="ECO:0000256" key="3">
    <source>
        <dbReference type="ARBA" id="ARBA00022729"/>
    </source>
</evidence>
<comment type="caution">
    <text evidence="8">The sequence shown here is derived from an EMBL/GenBank/DDBJ whole genome shotgun (WGS) entry which is preliminary data.</text>
</comment>
<dbReference type="InterPro" id="IPR003961">
    <property type="entry name" value="FN3_dom"/>
</dbReference>
<dbReference type="InterPro" id="IPR059100">
    <property type="entry name" value="TSP3_bac"/>
</dbReference>
<feature type="region of interest" description="Disordered" evidence="5">
    <location>
        <begin position="142"/>
        <end position="176"/>
    </location>
</feature>
<sequence>MTKVNFVLQYIELKNMKKIIQTIYYVAFVGMALLVLTNGVNALTYEGTIGSGNGGAVGTPNTPTGLSATIQSTTQINLSWDAVSNADGYELYKGDSLLTTTSDTSYSNTGLSANTAYSYKIRSYIGSVYSDFSTVVFATTEAESVSTPDPPANPGSGNTGGGGGDTTPSIPSTVTSTNTALTVSPTQTGTVNYNFADLSSAKVVVPTGAVNSNTTFSVAQGTLTSAQTPLETTGAFMVGNKVFNITAVNTSGTAVTSFAQNLTITFSVPDMPADVADLAVYYFNNTTKEWVKVSGAVFNPTDKTLVFSVNHLTTFVIFKVNDTPDTLSTANTTQPVTEPEGQVLGEKLTANLGTNIADYVANQKKLLKAIDKNLTKRLAGRILLQVQDHGEAWYLDKISSQRYYLSNGANAYGALRKFGLGITNKDLAKIPVGIEKRFLDTDTDGDGLADKLEEGLGTDINKKDTDGDGVSDYEEIINQATNPSGTGKIAYNTALINRIKGRIVLQVESKGEAWYISPVDGRRYYMKDGDAAYQIMRFLSLGITNDNICKIEIGDL</sequence>
<keyword evidence="2" id="KW-0964">Secreted</keyword>
<dbReference type="Gene3D" id="2.60.40.10">
    <property type="entry name" value="Immunoglobulins"/>
    <property type="match status" value="1"/>
</dbReference>
<feature type="transmembrane region" description="Helical" evidence="6">
    <location>
        <begin position="23"/>
        <end position="43"/>
    </location>
</feature>
<evidence type="ECO:0000256" key="2">
    <source>
        <dbReference type="ARBA" id="ARBA00022525"/>
    </source>
</evidence>
<evidence type="ECO:0000256" key="1">
    <source>
        <dbReference type="ARBA" id="ARBA00004613"/>
    </source>
</evidence>
<dbReference type="PROSITE" id="PS50853">
    <property type="entry name" value="FN3"/>
    <property type="match status" value="1"/>
</dbReference>
<organism evidence="8 9">
    <name type="scientific">Candidatus Portnoybacteria bacterium CG10_big_fil_rev_8_21_14_0_10_44_7</name>
    <dbReference type="NCBI Taxonomy" id="1974816"/>
    <lineage>
        <taxon>Bacteria</taxon>
        <taxon>Candidatus Portnoyibacteriota</taxon>
    </lineage>
</organism>
<dbReference type="EMBL" id="PFEA01000025">
    <property type="protein sequence ID" value="PJE59877.1"/>
    <property type="molecule type" value="Genomic_DNA"/>
</dbReference>
<gene>
    <name evidence="8" type="ORF">COU85_01305</name>
</gene>
<reference evidence="9" key="1">
    <citation type="submission" date="2017-09" db="EMBL/GenBank/DDBJ databases">
        <title>Depth-based differentiation of microbial function through sediment-hosted aquifers and enrichment of novel symbionts in the deep terrestrial subsurface.</title>
        <authorList>
            <person name="Probst A.J."/>
            <person name="Ladd B."/>
            <person name="Jarett J.K."/>
            <person name="Geller-Mcgrath D.E."/>
            <person name="Sieber C.M.K."/>
            <person name="Emerson J.B."/>
            <person name="Anantharaman K."/>
            <person name="Thomas B.C."/>
            <person name="Malmstrom R."/>
            <person name="Stieglmeier M."/>
            <person name="Klingl A."/>
            <person name="Woyke T."/>
            <person name="Ryan C.M."/>
            <person name="Banfield J.F."/>
        </authorList>
    </citation>
    <scope>NUCLEOTIDE SEQUENCE [LARGE SCALE GENOMIC DNA]</scope>
</reference>
<evidence type="ECO:0000256" key="5">
    <source>
        <dbReference type="SAM" id="MobiDB-lite"/>
    </source>
</evidence>
<keyword evidence="4" id="KW-0106">Calcium</keyword>
<proteinExistence type="predicted"/>
<evidence type="ECO:0000313" key="8">
    <source>
        <dbReference type="EMBL" id="PJE59877.1"/>
    </source>
</evidence>
<accession>A0A2M8KIY2</accession>
<dbReference type="SMART" id="SM00060">
    <property type="entry name" value="FN3"/>
    <property type="match status" value="1"/>
</dbReference>
<dbReference type="CDD" id="cd00063">
    <property type="entry name" value="FN3"/>
    <property type="match status" value="1"/>
</dbReference>
<evidence type="ECO:0000259" key="7">
    <source>
        <dbReference type="PROSITE" id="PS50853"/>
    </source>
</evidence>